<keyword evidence="2" id="KW-1185">Reference proteome</keyword>
<dbReference type="AlphaFoldDB" id="A0A0B4GT13"/>
<reference evidence="1 2" key="1">
    <citation type="journal article" date="2014" name="Proc. Natl. Acad. Sci. U.S.A.">
        <title>Trajectory and genomic determinants of fungal-pathogen speciation and host adaptation.</title>
        <authorList>
            <person name="Hu X."/>
            <person name="Xiao G."/>
            <person name="Zheng P."/>
            <person name="Shang Y."/>
            <person name="Su Y."/>
            <person name="Zhang X."/>
            <person name="Liu X."/>
            <person name="Zhan S."/>
            <person name="St Leger R.J."/>
            <person name="Wang C."/>
        </authorList>
    </citation>
    <scope>NUCLEOTIDE SEQUENCE [LARGE SCALE GENOMIC DNA]</scope>
    <source>
        <strain evidence="1 2">ARSEF 977</strain>
    </source>
</reference>
<protein>
    <submittedName>
        <fullName evidence="1">Tetratricopeptide repeat domain-containing protein</fullName>
    </submittedName>
</protein>
<comment type="caution">
    <text evidence="1">The sequence shown here is derived from an EMBL/GenBank/DDBJ whole genome shotgun (WGS) entry which is preliminary data.</text>
</comment>
<accession>A0A0B4GT13</accession>
<dbReference type="Proteomes" id="UP000031192">
    <property type="component" value="Unassembled WGS sequence"/>
</dbReference>
<name>A0A0B4GT13_METGA</name>
<evidence type="ECO:0000313" key="1">
    <source>
        <dbReference type="EMBL" id="KID82852.1"/>
    </source>
</evidence>
<evidence type="ECO:0000313" key="2">
    <source>
        <dbReference type="Proteomes" id="UP000031192"/>
    </source>
</evidence>
<sequence length="138" mass="15140">MLWAFYLETRTLLYISLHIIDSANDSRIPSENYFTKGKCGHILISTRNSALKIHGNTGPEFCNVSVVGFKEAKSPLLRSSGVPSPWARDSEDDAMTVTKASGLLALAIVQAGAAIHSGLCKMKDYLKFYQGSFETSTY</sequence>
<dbReference type="EMBL" id="AZNH01000073">
    <property type="protein sequence ID" value="KID82852.1"/>
    <property type="molecule type" value="Genomic_DNA"/>
</dbReference>
<organism evidence="1 2">
    <name type="scientific">Metarhizium guizhouense (strain ARSEF 977)</name>
    <dbReference type="NCBI Taxonomy" id="1276136"/>
    <lineage>
        <taxon>Eukaryota</taxon>
        <taxon>Fungi</taxon>
        <taxon>Dikarya</taxon>
        <taxon>Ascomycota</taxon>
        <taxon>Pezizomycotina</taxon>
        <taxon>Sordariomycetes</taxon>
        <taxon>Hypocreomycetidae</taxon>
        <taxon>Hypocreales</taxon>
        <taxon>Clavicipitaceae</taxon>
        <taxon>Metarhizium</taxon>
    </lineage>
</organism>
<proteinExistence type="predicted"/>
<gene>
    <name evidence="1" type="ORF">MGU_09859</name>
</gene>
<dbReference type="HOGENOM" id="CLU_1855747_0_0_1"/>